<evidence type="ECO:0000256" key="7">
    <source>
        <dbReference type="SAM" id="MobiDB-lite"/>
    </source>
</evidence>
<dbReference type="OrthoDB" id="160172at2759"/>
<dbReference type="PRINTS" id="PR00722">
    <property type="entry name" value="CHYMOTRYPSIN"/>
</dbReference>
<evidence type="ECO:0000256" key="4">
    <source>
        <dbReference type="ARBA" id="ARBA00023157"/>
    </source>
</evidence>
<comment type="similarity">
    <text evidence="1">Belongs to the peptidase S1 family.</text>
</comment>
<dbReference type="InterPro" id="IPR033116">
    <property type="entry name" value="TRYPSIN_SER"/>
</dbReference>
<accession>A0A8K1CJL4</accession>
<proteinExistence type="inferred from homology"/>
<dbReference type="FunFam" id="2.40.10.10:FF:000068">
    <property type="entry name" value="transmembrane protease serine 2"/>
    <property type="match status" value="1"/>
</dbReference>
<keyword evidence="6" id="KW-0378">Hydrolase</keyword>
<evidence type="ECO:0000256" key="3">
    <source>
        <dbReference type="ARBA" id="ARBA00023026"/>
    </source>
</evidence>
<comment type="caution">
    <text evidence="10">The sequence shown here is derived from an EMBL/GenBank/DDBJ whole genome shotgun (WGS) entry which is preliminary data.</text>
</comment>
<evidence type="ECO:0000313" key="11">
    <source>
        <dbReference type="Proteomes" id="UP000794436"/>
    </source>
</evidence>
<dbReference type="GO" id="GO:0004252">
    <property type="term" value="F:serine-type endopeptidase activity"/>
    <property type="evidence" value="ECO:0007669"/>
    <property type="project" value="InterPro"/>
</dbReference>
<feature type="domain" description="Peptidase S1" evidence="9">
    <location>
        <begin position="248"/>
        <end position="471"/>
    </location>
</feature>
<dbReference type="InterPro" id="IPR001254">
    <property type="entry name" value="Trypsin_dom"/>
</dbReference>
<dbReference type="Pfam" id="PF00089">
    <property type="entry name" value="Trypsin"/>
    <property type="match status" value="1"/>
</dbReference>
<sequence length="615" mass="67286">MRKVVVGCWLGLWAVVRAELTDRVAILTTERSQAEPWCMGLLIASDVLVAYAHCVQPWQSNLTWAFFGNATEGVHGFNTTQGNGTSSSQVHDIEVGDMDAWVRITDVKLHPDYVNEGKSGAVDLAVLKLEYPRLGIPFGLASTLLSESSLGVDSYHALQLSNEFATSLHGEKVRSVDDVVTINCGPDLCDLANPVIVSDWTMENAFLVRDEVLIGLFVHNSVVVLSDHASFLNPTGVNERKWRPATMVVGGRETAIQGYLVGLRLTKASENFCLGSLIAPKVVLTAAHCIHDVQVGWVSVGSSDVSGEADGEQIKVKSTTIHPDFNLKTFRNDYAIIELEYMSIQKPITLYRSVNEEKVPSKRLTLYGYTSSADSKEPETLNAVDLPIMSDDKCKNALQLSQFDANMLCAGGEEGKDGCFGDSGGPLVQQSSENTTLVALSSFGRGCGLRGIPAVYSMVQHAASFIDKHARGHKWNAPDPLGPEASRSLPPSTNSTGTQTPSRTPSPESLDIVKRIAKKEAMTFVPYISVNRTNSFTVSASSSSSFTRTVLTNLLLQTRNDSSHLDDARLVHPYSCKDKLTFYSSADLQRLHNVINAFESRPIRRRRARFHPPRQ</sequence>
<dbReference type="Proteomes" id="UP000794436">
    <property type="component" value="Unassembled WGS sequence"/>
</dbReference>
<dbReference type="Gene3D" id="2.40.10.10">
    <property type="entry name" value="Trypsin-like serine proteases"/>
    <property type="match status" value="2"/>
</dbReference>
<dbReference type="PROSITE" id="PS00134">
    <property type="entry name" value="TRYPSIN_HIS"/>
    <property type="match status" value="1"/>
</dbReference>
<evidence type="ECO:0000256" key="6">
    <source>
        <dbReference type="RuleBase" id="RU363034"/>
    </source>
</evidence>
<feature type="chain" id="PRO_5035456509" description="Peptidase S1 domain-containing protein" evidence="8">
    <location>
        <begin position="19"/>
        <end position="615"/>
    </location>
</feature>
<dbReference type="PANTHER" id="PTHR24276:SF98">
    <property type="entry name" value="FI18310P1-RELATED"/>
    <property type="match status" value="1"/>
</dbReference>
<reference evidence="10" key="1">
    <citation type="submission" date="2019-03" db="EMBL/GenBank/DDBJ databases">
        <title>Long read genome sequence of the mycoparasitic Pythium oligandrum ATCC 38472 isolated from sugarbeet rhizosphere.</title>
        <authorList>
            <person name="Gaulin E."/>
        </authorList>
    </citation>
    <scope>NUCLEOTIDE SEQUENCE</scope>
    <source>
        <strain evidence="10">ATCC 38472_TT</strain>
    </source>
</reference>
<keyword evidence="6" id="KW-0645">Protease</keyword>
<dbReference type="GO" id="GO:0006508">
    <property type="term" value="P:proteolysis"/>
    <property type="evidence" value="ECO:0007669"/>
    <property type="project" value="UniProtKB-KW"/>
</dbReference>
<name>A0A8K1CJL4_PYTOL</name>
<dbReference type="PANTHER" id="PTHR24276">
    <property type="entry name" value="POLYSERASE-RELATED"/>
    <property type="match status" value="1"/>
</dbReference>
<dbReference type="AlphaFoldDB" id="A0A8K1CJL4"/>
<feature type="signal peptide" evidence="8">
    <location>
        <begin position="1"/>
        <end position="18"/>
    </location>
</feature>
<evidence type="ECO:0000256" key="5">
    <source>
        <dbReference type="ARBA" id="ARBA00023180"/>
    </source>
</evidence>
<evidence type="ECO:0000256" key="2">
    <source>
        <dbReference type="ARBA" id="ARBA00022729"/>
    </source>
</evidence>
<dbReference type="CDD" id="cd00190">
    <property type="entry name" value="Tryp_SPc"/>
    <property type="match status" value="1"/>
</dbReference>
<keyword evidence="11" id="KW-1185">Reference proteome</keyword>
<evidence type="ECO:0000259" key="9">
    <source>
        <dbReference type="PROSITE" id="PS50240"/>
    </source>
</evidence>
<dbReference type="InterPro" id="IPR018114">
    <property type="entry name" value="TRYPSIN_HIS"/>
</dbReference>
<evidence type="ECO:0000313" key="10">
    <source>
        <dbReference type="EMBL" id="TMW64779.1"/>
    </source>
</evidence>
<keyword evidence="5" id="KW-0325">Glycoprotein</keyword>
<dbReference type="InterPro" id="IPR050430">
    <property type="entry name" value="Peptidase_S1"/>
</dbReference>
<dbReference type="SUPFAM" id="SSF50494">
    <property type="entry name" value="Trypsin-like serine proteases"/>
    <property type="match status" value="2"/>
</dbReference>
<dbReference type="SMART" id="SM00020">
    <property type="entry name" value="Tryp_SPc"/>
    <property type="match status" value="1"/>
</dbReference>
<gene>
    <name evidence="10" type="ORF">Poli38472_011659</name>
</gene>
<dbReference type="EMBL" id="SPLM01000039">
    <property type="protein sequence ID" value="TMW64779.1"/>
    <property type="molecule type" value="Genomic_DNA"/>
</dbReference>
<keyword evidence="2 8" id="KW-0732">Signal</keyword>
<evidence type="ECO:0000256" key="1">
    <source>
        <dbReference type="ARBA" id="ARBA00007664"/>
    </source>
</evidence>
<evidence type="ECO:0000256" key="8">
    <source>
        <dbReference type="SAM" id="SignalP"/>
    </source>
</evidence>
<dbReference type="PROSITE" id="PS50240">
    <property type="entry name" value="TRYPSIN_DOM"/>
    <property type="match status" value="1"/>
</dbReference>
<dbReference type="InterPro" id="IPR001314">
    <property type="entry name" value="Peptidase_S1A"/>
</dbReference>
<keyword evidence="3" id="KW-0843">Virulence</keyword>
<dbReference type="PROSITE" id="PS00135">
    <property type="entry name" value="TRYPSIN_SER"/>
    <property type="match status" value="1"/>
</dbReference>
<feature type="region of interest" description="Disordered" evidence="7">
    <location>
        <begin position="474"/>
        <end position="509"/>
    </location>
</feature>
<protein>
    <recommendedName>
        <fullName evidence="9">Peptidase S1 domain-containing protein</fullName>
    </recommendedName>
</protein>
<organism evidence="10 11">
    <name type="scientific">Pythium oligandrum</name>
    <name type="common">Mycoparasitic fungus</name>
    <dbReference type="NCBI Taxonomy" id="41045"/>
    <lineage>
        <taxon>Eukaryota</taxon>
        <taxon>Sar</taxon>
        <taxon>Stramenopiles</taxon>
        <taxon>Oomycota</taxon>
        <taxon>Peronosporomycetes</taxon>
        <taxon>Pythiales</taxon>
        <taxon>Pythiaceae</taxon>
        <taxon>Pythium</taxon>
    </lineage>
</organism>
<dbReference type="InterPro" id="IPR043504">
    <property type="entry name" value="Peptidase_S1_PA_chymotrypsin"/>
</dbReference>
<keyword evidence="6" id="KW-0720">Serine protease</keyword>
<feature type="compositionally biased region" description="Polar residues" evidence="7">
    <location>
        <begin position="489"/>
        <end position="507"/>
    </location>
</feature>
<dbReference type="InterPro" id="IPR009003">
    <property type="entry name" value="Peptidase_S1_PA"/>
</dbReference>
<keyword evidence="4" id="KW-1015">Disulfide bond</keyword>